<comment type="caution">
    <text evidence="6">The sequence shown here is derived from an EMBL/GenBank/DDBJ whole genome shotgun (WGS) entry which is preliminary data.</text>
</comment>
<keyword evidence="7" id="KW-1185">Reference proteome</keyword>
<dbReference type="SUPFAM" id="SSF81296">
    <property type="entry name" value="E set domains"/>
    <property type="match status" value="1"/>
</dbReference>
<dbReference type="InterPro" id="IPR044505">
    <property type="entry name" value="GlgX_Isoamylase_N_E_set"/>
</dbReference>
<reference evidence="6 7" key="1">
    <citation type="journal article" date="2011" name="Syst. Appl. Microbiol.">
        <title>Defluviimonas denitrificans gen. nov., sp. nov., and Pararhodobacter aggregans gen. nov., sp. nov., non-phototrophic Rhodobacteraceae from the biofilter of a marine aquaculture.</title>
        <authorList>
            <person name="Foesel B.U."/>
            <person name="Drake H.L."/>
            <person name="Schramm A."/>
        </authorList>
    </citation>
    <scope>NUCLEOTIDE SEQUENCE [LARGE SCALE GENOMIC DNA]</scope>
    <source>
        <strain evidence="6 7">D1-19</strain>
    </source>
</reference>
<keyword evidence="3" id="KW-0326">Glycosidase</keyword>
<dbReference type="Proteomes" id="UP000244810">
    <property type="component" value="Unassembled WGS sequence"/>
</dbReference>
<dbReference type="InterPro" id="IPR004193">
    <property type="entry name" value="Glyco_hydro_13_N"/>
</dbReference>
<dbReference type="RefSeq" id="WP_107750712.1">
    <property type="nucleotide sequence ID" value="NZ_QBKF01000002.1"/>
</dbReference>
<dbReference type="PANTHER" id="PTHR43002">
    <property type="entry name" value="GLYCOGEN DEBRANCHING ENZYME"/>
    <property type="match status" value="1"/>
</dbReference>
<dbReference type="Pfam" id="PF00128">
    <property type="entry name" value="Alpha-amylase"/>
    <property type="match status" value="1"/>
</dbReference>
<evidence type="ECO:0000256" key="3">
    <source>
        <dbReference type="ARBA" id="ARBA00023295"/>
    </source>
</evidence>
<dbReference type="InterPro" id="IPR017853">
    <property type="entry name" value="GH"/>
</dbReference>
<dbReference type="GO" id="GO:0004135">
    <property type="term" value="F:amylo-alpha-1,6-glucosidase activity"/>
    <property type="evidence" value="ECO:0007669"/>
    <property type="project" value="InterPro"/>
</dbReference>
<dbReference type="InterPro" id="IPR013780">
    <property type="entry name" value="Glyco_hydro_b"/>
</dbReference>
<protein>
    <submittedName>
        <fullName evidence="6">Glycogen debranching enzyme GlgX</fullName>
    </submittedName>
</protein>
<organism evidence="6 7">
    <name type="scientific">Pararhodobacter aggregans</name>
    <dbReference type="NCBI Taxonomy" id="404875"/>
    <lineage>
        <taxon>Bacteria</taxon>
        <taxon>Pseudomonadati</taxon>
        <taxon>Pseudomonadota</taxon>
        <taxon>Alphaproteobacteria</taxon>
        <taxon>Rhodobacterales</taxon>
        <taxon>Paracoccaceae</taxon>
        <taxon>Pararhodobacter</taxon>
    </lineage>
</organism>
<dbReference type="SMART" id="SM00642">
    <property type="entry name" value="Aamy"/>
    <property type="match status" value="1"/>
</dbReference>
<dbReference type="NCBIfam" id="TIGR02100">
    <property type="entry name" value="glgX_debranch"/>
    <property type="match status" value="1"/>
</dbReference>
<evidence type="ECO:0000313" key="7">
    <source>
        <dbReference type="Proteomes" id="UP000244810"/>
    </source>
</evidence>
<gene>
    <name evidence="6" type="primary">glgX</name>
    <name evidence="6" type="ORF">DDE23_04870</name>
</gene>
<dbReference type="SUPFAM" id="SSF51011">
    <property type="entry name" value="Glycosyl hydrolase domain"/>
    <property type="match status" value="1"/>
</dbReference>
<dbReference type="SUPFAM" id="SSF51445">
    <property type="entry name" value="(Trans)glycosidases"/>
    <property type="match status" value="1"/>
</dbReference>
<dbReference type="Pfam" id="PF02922">
    <property type="entry name" value="CBM_48"/>
    <property type="match status" value="1"/>
</dbReference>
<sequence>MNLTIERGRHDRIGATFDGDGVNFAVFSEHATAVDLCLFSPDGMRETHRLRLPERTGYVWHGRVSGLFPGQQYGYRVHGPYAPEEGHRFNANKLLLDPYAKRLTGHPRWSDAVFGYNPGAKTQDLTFSTRDSARFMPKCVVEDPSFYWGNDRPPAKPANETIIYEAHVKGLTQLSGAVNAGKFLGVASDRVLDHLVDLGITAVELLPVQSFLNDRWLIEKKLTNYWGYQTLGFFAPDPRYLVNGQINEFQHMVARLHAAGIEVILDVVYNHTCEGSELGPTLSFRGIDNRSYYRLAPYPRHYINDTGCGNTLNLDHPMVLRMVMDSLRYWVEVMHVDGFRFDLASTLARDDAGFQSNSAFFAAIRQDPVLNRVKLIAEPWDIGPGGYQLGAFPHPFHEWNDKFRDGVRRFWRRDARPAPELAARITGSAIQFDHSGRGATSSINFLTAHDGFNLTDLVSYNQKNNIANGEDNRDGHSENYSDNMGHEGPTDDPQILQARALRRRNLMATLLLSQGTPMILAGDEMGHSQQGNNNAYCQDSPISWLDWSRMDGDMLAFTRRLIQFRKNHPILRQKLFLHSKARSSDGKADVLWWHPEGRRMTPADWEDPALSHVCVELRTASGTPAYADLEDAIFLVFNAGGQLDVTLTPAPDGKIWSRRLNTYAPTAPHERIGSGKLVVPAHSVSALVLEDMR</sequence>
<dbReference type="AlphaFoldDB" id="A0A2T7UUY9"/>
<evidence type="ECO:0000256" key="2">
    <source>
        <dbReference type="ARBA" id="ARBA00022801"/>
    </source>
</evidence>
<dbReference type="InterPro" id="IPR011837">
    <property type="entry name" value="Glycogen_debranch_GlgX"/>
</dbReference>
<feature type="compositionally biased region" description="Basic and acidic residues" evidence="4">
    <location>
        <begin position="470"/>
        <end position="489"/>
    </location>
</feature>
<evidence type="ECO:0000256" key="4">
    <source>
        <dbReference type="SAM" id="MobiDB-lite"/>
    </source>
</evidence>
<feature type="region of interest" description="Disordered" evidence="4">
    <location>
        <begin position="465"/>
        <end position="490"/>
    </location>
</feature>
<dbReference type="Gene3D" id="3.20.20.80">
    <property type="entry name" value="Glycosidases"/>
    <property type="match status" value="1"/>
</dbReference>
<accession>A0A2T7UUY9</accession>
<evidence type="ECO:0000313" key="6">
    <source>
        <dbReference type="EMBL" id="PVE48401.1"/>
    </source>
</evidence>
<keyword evidence="2" id="KW-0378">Hydrolase</keyword>
<dbReference type="InterPro" id="IPR013783">
    <property type="entry name" value="Ig-like_fold"/>
</dbReference>
<dbReference type="Gene3D" id="2.60.40.1180">
    <property type="entry name" value="Golgi alpha-mannosidase II"/>
    <property type="match status" value="1"/>
</dbReference>
<dbReference type="GO" id="GO:0005980">
    <property type="term" value="P:glycogen catabolic process"/>
    <property type="evidence" value="ECO:0007669"/>
    <property type="project" value="InterPro"/>
</dbReference>
<dbReference type="InterPro" id="IPR006047">
    <property type="entry name" value="GH13_cat_dom"/>
</dbReference>
<dbReference type="CDD" id="cd11326">
    <property type="entry name" value="AmyAc_Glg_debranch"/>
    <property type="match status" value="1"/>
</dbReference>
<evidence type="ECO:0000259" key="5">
    <source>
        <dbReference type="SMART" id="SM00642"/>
    </source>
</evidence>
<comment type="similarity">
    <text evidence="1">Belongs to the glycosyl hydrolase 13 family.</text>
</comment>
<dbReference type="Gene3D" id="2.60.40.10">
    <property type="entry name" value="Immunoglobulins"/>
    <property type="match status" value="1"/>
</dbReference>
<dbReference type="OrthoDB" id="3236218at2"/>
<dbReference type="EMBL" id="QDDR01000002">
    <property type="protein sequence ID" value="PVE48401.1"/>
    <property type="molecule type" value="Genomic_DNA"/>
</dbReference>
<evidence type="ECO:0000256" key="1">
    <source>
        <dbReference type="ARBA" id="ARBA00008061"/>
    </source>
</evidence>
<feature type="domain" description="Glycosyl hydrolase family 13 catalytic" evidence="5">
    <location>
        <begin position="145"/>
        <end position="565"/>
    </location>
</feature>
<dbReference type="InterPro" id="IPR014756">
    <property type="entry name" value="Ig_E-set"/>
</dbReference>
<name>A0A2T7UUY9_9RHOB</name>
<proteinExistence type="inferred from homology"/>
<dbReference type="CDD" id="cd02856">
    <property type="entry name" value="E_set_GDE_Isoamylase_N"/>
    <property type="match status" value="1"/>
</dbReference>